<comment type="catalytic activity">
    <reaction evidence="1">
        <text>Hydrolysis of terminal, non-reducing alpha-D-galactose residues in alpha-D-galactosides, including galactose oligosaccharides, galactomannans and galactolipids.</text>
        <dbReference type="EC" id="3.2.1.22"/>
    </reaction>
</comment>
<keyword evidence="3" id="KW-0732">Signal</keyword>
<evidence type="ECO:0000256" key="3">
    <source>
        <dbReference type="ARBA" id="ARBA00022729"/>
    </source>
</evidence>
<name>A0ABS3W9D1_9BACL</name>
<protein>
    <submittedName>
        <fullName evidence="9">Right-handed parallel beta-helix repeat-containing protein</fullName>
    </submittedName>
</protein>
<feature type="domain" description="GLAA-B beta-barrel" evidence="8">
    <location>
        <begin position="334"/>
        <end position="401"/>
    </location>
</feature>
<evidence type="ECO:0000256" key="1">
    <source>
        <dbReference type="ARBA" id="ARBA00001255"/>
    </source>
</evidence>
<dbReference type="EMBL" id="JAGGDJ010000006">
    <property type="protein sequence ID" value="MBO7744882.1"/>
    <property type="molecule type" value="Genomic_DNA"/>
</dbReference>
<dbReference type="SMART" id="SM00710">
    <property type="entry name" value="PbH1"/>
    <property type="match status" value="5"/>
</dbReference>
<dbReference type="InterPro" id="IPR057275">
    <property type="entry name" value="Beta-barrel_GLAA-B_I"/>
</dbReference>
<evidence type="ECO:0000256" key="2">
    <source>
        <dbReference type="ARBA" id="ARBA00001271"/>
    </source>
</evidence>
<evidence type="ECO:0000313" key="10">
    <source>
        <dbReference type="Proteomes" id="UP000670947"/>
    </source>
</evidence>
<keyword evidence="10" id="KW-1185">Reference proteome</keyword>
<dbReference type="Pfam" id="PF23763">
    <property type="entry name" value="Beta-barrel_GLAA-B_I"/>
    <property type="match status" value="1"/>
</dbReference>
<dbReference type="Gene3D" id="2.160.20.10">
    <property type="entry name" value="Single-stranded right-handed beta-helix, Pectin lyase-like"/>
    <property type="match status" value="2"/>
</dbReference>
<comment type="catalytic activity">
    <reaction evidence="2">
        <text>Hydrolysis of terminal, non-reducing branched (1-&gt;3)-alpha-D-galactosidic residues, producing free D-galactose.</text>
        <dbReference type="EC" id="3.2.1.n1"/>
    </reaction>
</comment>
<keyword evidence="5" id="KW-0378">Hydrolase</keyword>
<accession>A0ABS3W9D1</accession>
<evidence type="ECO:0000256" key="6">
    <source>
        <dbReference type="ARBA" id="ARBA00023295"/>
    </source>
</evidence>
<dbReference type="InterPro" id="IPR056441">
    <property type="entry name" value="Beta-barrel_GLAA-B_II"/>
</dbReference>
<reference evidence="9 10" key="1">
    <citation type="submission" date="2021-03" db="EMBL/GenBank/DDBJ databases">
        <title>Paenibacillus artemisicola MWE-103 whole genome sequence.</title>
        <authorList>
            <person name="Ham Y.J."/>
        </authorList>
    </citation>
    <scope>NUCLEOTIDE SEQUENCE [LARGE SCALE GENOMIC DNA]</scope>
    <source>
        <strain evidence="9 10">MWE-103</strain>
    </source>
</reference>
<evidence type="ECO:0000313" key="9">
    <source>
        <dbReference type="EMBL" id="MBO7744882.1"/>
    </source>
</evidence>
<dbReference type="Pfam" id="PF23764">
    <property type="entry name" value="Beta-barrel_GLAA-B_II"/>
    <property type="match status" value="1"/>
</dbReference>
<dbReference type="InterPro" id="IPR006626">
    <property type="entry name" value="PbH1"/>
</dbReference>
<feature type="domain" description="GLAA-B beta-barrel" evidence="7">
    <location>
        <begin position="137"/>
        <end position="214"/>
    </location>
</feature>
<gene>
    <name evidence="9" type="ORF">I8J29_11800</name>
</gene>
<evidence type="ECO:0000259" key="8">
    <source>
        <dbReference type="Pfam" id="PF23764"/>
    </source>
</evidence>
<dbReference type="Proteomes" id="UP000670947">
    <property type="component" value="Unassembled WGS sequence"/>
</dbReference>
<evidence type="ECO:0000256" key="5">
    <source>
        <dbReference type="ARBA" id="ARBA00022801"/>
    </source>
</evidence>
<keyword evidence="4" id="KW-0677">Repeat</keyword>
<dbReference type="InterPro" id="IPR012334">
    <property type="entry name" value="Pectin_lyas_fold"/>
</dbReference>
<dbReference type="RefSeq" id="WP_208847814.1">
    <property type="nucleotide sequence ID" value="NZ_JAGGDJ010000006.1"/>
</dbReference>
<evidence type="ECO:0000259" key="7">
    <source>
        <dbReference type="Pfam" id="PF23763"/>
    </source>
</evidence>
<evidence type="ECO:0000256" key="4">
    <source>
        <dbReference type="ARBA" id="ARBA00022737"/>
    </source>
</evidence>
<proteinExistence type="predicted"/>
<dbReference type="InterPro" id="IPR011050">
    <property type="entry name" value="Pectin_lyase_fold/virulence"/>
</dbReference>
<keyword evidence="6" id="KW-0326">Glycosidase</keyword>
<organism evidence="9 10">
    <name type="scientific">Paenibacillus artemisiicola</name>
    <dbReference type="NCBI Taxonomy" id="1172618"/>
    <lineage>
        <taxon>Bacteria</taxon>
        <taxon>Bacillati</taxon>
        <taxon>Bacillota</taxon>
        <taxon>Bacilli</taxon>
        <taxon>Bacillales</taxon>
        <taxon>Paenibacillaceae</taxon>
        <taxon>Paenibacillus</taxon>
    </lineage>
</organism>
<dbReference type="SUPFAM" id="SSF51126">
    <property type="entry name" value="Pectin lyase-like"/>
    <property type="match status" value="1"/>
</dbReference>
<comment type="caution">
    <text evidence="9">The sequence shown here is derived from an EMBL/GenBank/DDBJ whole genome shotgun (WGS) entry which is preliminary data.</text>
</comment>
<sequence>METAYEVTGGIARFRLTDYGAEPDSGRDALPAMRRAIEAAGKHDGPALLEIPQGRYDFYPDEAAREPYYITNTASEEENPDVTKTIAILLKGIERLTLDGQGSLFLFHGRVTMLALDGCDDVEIRNLHLDYARPTVAEMTVTAAGTDYMDVEVHPDSRYEVQDGKVHWTGDGWRFNAGPMQAFDPVRNRTWRIDNLGEAALAEELAPMRLRFRLGGAPSEPAGRVLQVRDGLRDQVGVFIRRSRNIRFADGGIHFMHGLGVVCQYSEDLRFAELDFSPRPETGRTVTAFADFIHVSGCRGRVEIEGCRFVGGHDDPINVHGTHLQLVGMPEANRVLLRFMHPQTYGFQAFFPGDEIAFVKRETLLPYASGKVLAVEAVSPRDWLLTLDADAPAGAEPGDAVENVTWNPELRVRGNYFARIPTRGVLVTTRRKTVIEDNVFDGTTMSGVFVADDAESWFESGPVRDLTIRGNRFAACGSSEHPVIFIAPENRVADAARPVHEGIVIEGNRIETSLAAALVAKSVRGLRFANNEVVPAEGAAEDGAPAAASLIRLDACSGAAIEGNAFAEGGMPANVAALKRMAPDGLRMGEGQRLRVEARD</sequence>